<accession>A0ABV9WD06</accession>
<keyword evidence="1" id="KW-0436">Ligase</keyword>
<reference evidence="2" key="1">
    <citation type="journal article" date="2019" name="Int. J. Syst. Evol. Microbiol.">
        <title>The Global Catalogue of Microorganisms (GCM) 10K type strain sequencing project: providing services to taxonomists for standard genome sequencing and annotation.</title>
        <authorList>
            <consortium name="The Broad Institute Genomics Platform"/>
            <consortium name="The Broad Institute Genome Sequencing Center for Infectious Disease"/>
            <person name="Wu L."/>
            <person name="Ma J."/>
        </authorList>
    </citation>
    <scope>NUCLEOTIDE SEQUENCE [LARGE SCALE GENOMIC DNA]</scope>
    <source>
        <strain evidence="2">CGMCC 4.7152</strain>
    </source>
</reference>
<dbReference type="GO" id="GO:0016874">
    <property type="term" value="F:ligase activity"/>
    <property type="evidence" value="ECO:0007669"/>
    <property type="project" value="UniProtKB-KW"/>
</dbReference>
<dbReference type="RefSeq" id="WP_380126064.1">
    <property type="nucleotide sequence ID" value="NZ_JBHSIU010000073.1"/>
</dbReference>
<dbReference type="Proteomes" id="UP001595912">
    <property type="component" value="Unassembled WGS sequence"/>
</dbReference>
<proteinExistence type="predicted"/>
<evidence type="ECO:0000313" key="1">
    <source>
        <dbReference type="EMBL" id="MFC5005425.1"/>
    </source>
</evidence>
<dbReference type="EMBL" id="JBHSIU010000073">
    <property type="protein sequence ID" value="MFC5005425.1"/>
    <property type="molecule type" value="Genomic_DNA"/>
</dbReference>
<comment type="caution">
    <text evidence="1">The sequence shown here is derived from an EMBL/GenBank/DDBJ whole genome shotgun (WGS) entry which is preliminary data.</text>
</comment>
<dbReference type="Pfam" id="PF13563">
    <property type="entry name" value="2_5_RNA_ligase2"/>
    <property type="match status" value="1"/>
</dbReference>
<dbReference type="Gene3D" id="3.90.1140.10">
    <property type="entry name" value="Cyclic phosphodiesterase"/>
    <property type="match status" value="1"/>
</dbReference>
<organism evidence="1 2">
    <name type="scientific">Dactylosporangium cerinum</name>
    <dbReference type="NCBI Taxonomy" id="1434730"/>
    <lineage>
        <taxon>Bacteria</taxon>
        <taxon>Bacillati</taxon>
        <taxon>Actinomycetota</taxon>
        <taxon>Actinomycetes</taxon>
        <taxon>Micromonosporales</taxon>
        <taxon>Micromonosporaceae</taxon>
        <taxon>Dactylosporangium</taxon>
    </lineage>
</organism>
<gene>
    <name evidence="1" type="ORF">ACFPIJ_47300</name>
</gene>
<sequence>MALAVCLLFDGRTERALTTLWNRLEEQGVATLRSHTHGMHHAHLSYVVLLRWDLAAVRDTVARLPDRGGCEVTFDALGAFRRGRICLVPAVPAELIARQQGVVEAVRATGALVHAHYEIDAWLPHCSVAPRARSEQLPIVATTVYGFLPLTARITRAALIDSATGQLWPLPNVP</sequence>
<dbReference type="InterPro" id="IPR009097">
    <property type="entry name" value="Cyclic_Pdiesterase"/>
</dbReference>
<name>A0ABV9WD06_9ACTN</name>
<keyword evidence="2" id="KW-1185">Reference proteome</keyword>
<dbReference type="SUPFAM" id="SSF55144">
    <property type="entry name" value="LigT-like"/>
    <property type="match status" value="1"/>
</dbReference>
<evidence type="ECO:0000313" key="2">
    <source>
        <dbReference type="Proteomes" id="UP001595912"/>
    </source>
</evidence>
<protein>
    <submittedName>
        <fullName evidence="1">2'-5' RNA ligase family protein</fullName>
    </submittedName>
</protein>